<feature type="region of interest" description="Disordered" evidence="1">
    <location>
        <begin position="217"/>
        <end position="243"/>
    </location>
</feature>
<dbReference type="RefSeq" id="WP_071638453.1">
    <property type="nucleotide sequence ID" value="NZ_MLFK01000010.1"/>
</dbReference>
<gene>
    <name evidence="4" type="ORF">BKM63_20550</name>
</gene>
<accession>A0A1J7CL11</accession>
<evidence type="ECO:0000313" key="4">
    <source>
        <dbReference type="EMBL" id="OIV40330.1"/>
    </source>
</evidence>
<dbReference type="Proteomes" id="UP000182826">
    <property type="component" value="Unassembled WGS sequence"/>
</dbReference>
<sequence length="430" mass="47460">MEQKTLSPKEVQKRKMLLVLPVITLPFITMLFYVLGGGKMNGSEAEHHSGGGFNFKLPVPAFKQDSALDKMSYYTQAAADSLRIEEQIKKDPNYAFPSAASRPLPGMEETDFEMQRFYKKGQGLNMVSLQDQKQQQVYQKLRALQKAVSRPSEPDKYGQEMREFENYGSSKELSGQIQNLEQLISGAGEPQQPDPELLQLGGMLENILDIQHPSRVEERLKKSSESRKGKSFTVSPKKEDDNITSLQRGIQPADDSAVNSFYPAQEPLAGGHSVNAFEAVMHETQTIAGGSVVKLRLIVDIMLQGVLIPKNTFIYGTAALKGERLQIKIENIHYRGSIFPVDLSVYDIDGIQGIYIPGALGRDSAKASADRSIQALAPAGLSDSWTAQAAGMGIEAAKGLMSRKVKLIKAVVKAGYRVLLYDEKQNNFTN</sequence>
<feature type="domain" description="Conjugative transposon TraM C-terminal" evidence="3">
    <location>
        <begin position="278"/>
        <end position="420"/>
    </location>
</feature>
<dbReference type="AlphaFoldDB" id="A0A1J7CL11"/>
<dbReference type="InterPro" id="IPR022187">
    <property type="entry name" value="Conjug_transposon_TraM"/>
</dbReference>
<dbReference type="Pfam" id="PF12508">
    <property type="entry name" value="Transposon_TraM"/>
    <property type="match status" value="1"/>
</dbReference>
<proteinExistence type="predicted"/>
<name>A0A1J7CL11_FLAJO</name>
<keyword evidence="2" id="KW-0472">Membrane</keyword>
<evidence type="ECO:0000313" key="5">
    <source>
        <dbReference type="Proteomes" id="UP000182826"/>
    </source>
</evidence>
<dbReference type="InterPro" id="IPR055407">
    <property type="entry name" value="TraM_C"/>
</dbReference>
<evidence type="ECO:0000259" key="3">
    <source>
        <dbReference type="Pfam" id="PF12508"/>
    </source>
</evidence>
<comment type="caution">
    <text evidence="4">The sequence shown here is derived from an EMBL/GenBank/DDBJ whole genome shotgun (WGS) entry which is preliminary data.</text>
</comment>
<keyword evidence="2" id="KW-1133">Transmembrane helix</keyword>
<dbReference type="NCBIfam" id="TIGR03779">
    <property type="entry name" value="Bac_Flav_CT_M"/>
    <property type="match status" value="1"/>
</dbReference>
<organism evidence="4 5">
    <name type="scientific">Flavobacterium johnsoniae</name>
    <name type="common">Cytophaga johnsonae</name>
    <dbReference type="NCBI Taxonomy" id="986"/>
    <lineage>
        <taxon>Bacteria</taxon>
        <taxon>Pseudomonadati</taxon>
        <taxon>Bacteroidota</taxon>
        <taxon>Flavobacteriia</taxon>
        <taxon>Flavobacteriales</taxon>
        <taxon>Flavobacteriaceae</taxon>
        <taxon>Flavobacterium</taxon>
    </lineage>
</organism>
<reference evidence="4 5" key="1">
    <citation type="submission" date="2016-10" db="EMBL/GenBank/DDBJ databases">
        <title>Draft Genome Sequence of Rhizobacteria Flavobacterium johnsoniae CI04.</title>
        <authorList>
            <person name="Bravo J.I."/>
            <person name="Lozano G.L."/>
            <person name="Handelsman J."/>
        </authorList>
    </citation>
    <scope>NUCLEOTIDE SEQUENCE [LARGE SCALE GENOMIC DNA]</scope>
    <source>
        <strain evidence="4 5">CI04</strain>
    </source>
</reference>
<protein>
    <submittedName>
        <fullName evidence="4">Conjugative transposon protein TraM</fullName>
    </submittedName>
</protein>
<feature type="compositionally biased region" description="Basic and acidic residues" evidence="1">
    <location>
        <begin position="217"/>
        <end position="228"/>
    </location>
</feature>
<feature type="transmembrane region" description="Helical" evidence="2">
    <location>
        <begin position="16"/>
        <end position="35"/>
    </location>
</feature>
<keyword evidence="2" id="KW-0812">Transmembrane</keyword>
<keyword evidence="5" id="KW-1185">Reference proteome</keyword>
<evidence type="ECO:0000256" key="1">
    <source>
        <dbReference type="SAM" id="MobiDB-lite"/>
    </source>
</evidence>
<evidence type="ECO:0000256" key="2">
    <source>
        <dbReference type="SAM" id="Phobius"/>
    </source>
</evidence>
<dbReference type="EMBL" id="MLFK01000010">
    <property type="protein sequence ID" value="OIV40330.1"/>
    <property type="molecule type" value="Genomic_DNA"/>
</dbReference>
<dbReference type="OrthoDB" id="1453786at2"/>